<gene>
    <name evidence="5" type="ORF">DFH07DRAFT_764512</name>
</gene>
<dbReference type="Pfam" id="PF06441">
    <property type="entry name" value="EHN"/>
    <property type="match status" value="1"/>
</dbReference>
<dbReference type="InterPro" id="IPR010497">
    <property type="entry name" value="Epoxide_hydro_N"/>
</dbReference>
<accession>A0AAD7NZP2</accession>
<dbReference type="PANTHER" id="PTHR21661:SF35">
    <property type="entry name" value="EPOXIDE HYDROLASE"/>
    <property type="match status" value="1"/>
</dbReference>
<evidence type="ECO:0000256" key="1">
    <source>
        <dbReference type="ARBA" id="ARBA00010088"/>
    </source>
</evidence>
<evidence type="ECO:0000313" key="6">
    <source>
        <dbReference type="Proteomes" id="UP001215280"/>
    </source>
</evidence>
<dbReference type="PANTHER" id="PTHR21661">
    <property type="entry name" value="EPOXIDE HYDROLASE 1-RELATED"/>
    <property type="match status" value="1"/>
</dbReference>
<comment type="caution">
    <text evidence="5">The sequence shown here is derived from an EMBL/GenBank/DDBJ whole genome shotgun (WGS) entry which is preliminary data.</text>
</comment>
<feature type="domain" description="Epoxide hydrolase N-terminal" evidence="4">
    <location>
        <begin position="21"/>
        <end position="137"/>
    </location>
</feature>
<dbReference type="Gene3D" id="3.40.50.1820">
    <property type="entry name" value="alpha/beta hydrolase"/>
    <property type="match status" value="1"/>
</dbReference>
<dbReference type="Proteomes" id="UP001215280">
    <property type="component" value="Unassembled WGS sequence"/>
</dbReference>
<keyword evidence="6" id="KW-1185">Reference proteome</keyword>
<evidence type="ECO:0000256" key="3">
    <source>
        <dbReference type="ARBA" id="ARBA00022801"/>
    </source>
</evidence>
<dbReference type="EMBL" id="JARJLG010000003">
    <property type="protein sequence ID" value="KAJ7782358.1"/>
    <property type="molecule type" value="Genomic_DNA"/>
</dbReference>
<organism evidence="5 6">
    <name type="scientific">Mycena maculata</name>
    <dbReference type="NCBI Taxonomy" id="230809"/>
    <lineage>
        <taxon>Eukaryota</taxon>
        <taxon>Fungi</taxon>
        <taxon>Dikarya</taxon>
        <taxon>Basidiomycota</taxon>
        <taxon>Agaricomycotina</taxon>
        <taxon>Agaricomycetes</taxon>
        <taxon>Agaricomycetidae</taxon>
        <taxon>Agaricales</taxon>
        <taxon>Marasmiineae</taxon>
        <taxon>Mycenaceae</taxon>
        <taxon>Mycena</taxon>
    </lineage>
</organism>
<protein>
    <submittedName>
        <fullName evidence="5">Epoxide hydrolase</fullName>
    </submittedName>
</protein>
<dbReference type="AlphaFoldDB" id="A0AAD7NZP2"/>
<evidence type="ECO:0000256" key="2">
    <source>
        <dbReference type="ARBA" id="ARBA00022797"/>
    </source>
</evidence>
<reference evidence="5" key="1">
    <citation type="submission" date="2023-03" db="EMBL/GenBank/DDBJ databases">
        <title>Massive genome expansion in bonnet fungi (Mycena s.s.) driven by repeated elements and novel gene families across ecological guilds.</title>
        <authorList>
            <consortium name="Lawrence Berkeley National Laboratory"/>
            <person name="Harder C.B."/>
            <person name="Miyauchi S."/>
            <person name="Viragh M."/>
            <person name="Kuo A."/>
            <person name="Thoen E."/>
            <person name="Andreopoulos B."/>
            <person name="Lu D."/>
            <person name="Skrede I."/>
            <person name="Drula E."/>
            <person name="Henrissat B."/>
            <person name="Morin E."/>
            <person name="Kohler A."/>
            <person name="Barry K."/>
            <person name="LaButti K."/>
            <person name="Morin E."/>
            <person name="Salamov A."/>
            <person name="Lipzen A."/>
            <person name="Mereny Z."/>
            <person name="Hegedus B."/>
            <person name="Baldrian P."/>
            <person name="Stursova M."/>
            <person name="Weitz H."/>
            <person name="Taylor A."/>
            <person name="Grigoriev I.V."/>
            <person name="Nagy L.G."/>
            <person name="Martin F."/>
            <person name="Kauserud H."/>
        </authorList>
    </citation>
    <scope>NUCLEOTIDE SEQUENCE</scope>
    <source>
        <strain evidence="5">CBHHK188m</strain>
    </source>
</reference>
<comment type="similarity">
    <text evidence="1">Belongs to the peptidase S33 family.</text>
</comment>
<evidence type="ECO:0000259" key="4">
    <source>
        <dbReference type="Pfam" id="PF06441"/>
    </source>
</evidence>
<sequence>MAFSAELIGISLAANNSFNLTPFTIDLTSEIPRLNALMNNTHLPATALYPGVSPDKGIELDFLAELQNEWLEIFDWETQQAELNEFAQYTAVIESQFAQYTAVIESQTVHFVHVKSAEADTNPLILLHGWPGSFQEFAPLNLGRA</sequence>
<dbReference type="InterPro" id="IPR029058">
    <property type="entry name" value="AB_hydrolase_fold"/>
</dbReference>
<keyword evidence="3 5" id="KW-0378">Hydrolase</keyword>
<evidence type="ECO:0000313" key="5">
    <source>
        <dbReference type="EMBL" id="KAJ7782358.1"/>
    </source>
</evidence>
<dbReference type="SUPFAM" id="SSF53474">
    <property type="entry name" value="alpha/beta-Hydrolases"/>
    <property type="match status" value="1"/>
</dbReference>
<proteinExistence type="inferred from homology"/>
<dbReference type="GO" id="GO:0004301">
    <property type="term" value="F:epoxide hydrolase activity"/>
    <property type="evidence" value="ECO:0007669"/>
    <property type="project" value="TreeGrafter"/>
</dbReference>
<dbReference type="GO" id="GO:0097176">
    <property type="term" value="P:epoxide metabolic process"/>
    <property type="evidence" value="ECO:0007669"/>
    <property type="project" value="TreeGrafter"/>
</dbReference>
<name>A0AAD7NZP2_9AGAR</name>
<keyword evidence="2" id="KW-0058">Aromatic hydrocarbons catabolism</keyword>